<sequence length="395" mass="42461">MAVAGVMLASGAQAQDLTLAPILDARLRWEHAEQDGIPKDATAVTARVRSGVNATLGDWSALIESEATLAIVPDYNDGANGKTRFAGVADPENIEINRIQVQRRWQGGSATVGRQLIELQDQRFVGSGSFRQNQQTFDAARVQTTPLPGVSVDVTYAWGDHRLVAAPRGDFRHGIGGDSVFALAGAATPIGTLTGFAYLIDVDDARVQGFRQSNQSYGARLAGNRKLGGGLTLSYAGSYAAQSDWHRNPNRYRADYYLAEASLGTAAVTATAGYEVLGAGRGPSRGATLASFQTPFSALFKFQGWADKFTITPPDGVRDLYGTLAATDKKRGLSATATYHRFTSDRDVRLYGDEWNLLAAAKVADVTYSIRLAHYVAKGFATDTDRVWLSADWAL</sequence>
<dbReference type="Proteomes" id="UP000546200">
    <property type="component" value="Unassembled WGS sequence"/>
</dbReference>
<name>A0A7W9BAD2_9SPHN</name>
<comment type="caution">
    <text evidence="1">The sequence shown here is derived from an EMBL/GenBank/DDBJ whole genome shotgun (WGS) entry which is preliminary data.</text>
</comment>
<evidence type="ECO:0000313" key="1">
    <source>
        <dbReference type="EMBL" id="MBB5713566.1"/>
    </source>
</evidence>
<dbReference type="InterPro" id="IPR023614">
    <property type="entry name" value="Porin_dom_sf"/>
</dbReference>
<dbReference type="EMBL" id="JACIJK010000001">
    <property type="protein sequence ID" value="MBB5713566.1"/>
    <property type="molecule type" value="Genomic_DNA"/>
</dbReference>
<keyword evidence="2" id="KW-1185">Reference proteome</keyword>
<gene>
    <name evidence="1" type="ORF">FHS94_000385</name>
</gene>
<protein>
    <recommendedName>
        <fullName evidence="3">Alginate export domain-containing protein</fullName>
    </recommendedName>
</protein>
<organism evidence="1 2">
    <name type="scientific">Sphingomonas aerophila</name>
    <dbReference type="NCBI Taxonomy" id="1344948"/>
    <lineage>
        <taxon>Bacteria</taxon>
        <taxon>Pseudomonadati</taxon>
        <taxon>Pseudomonadota</taxon>
        <taxon>Alphaproteobacteria</taxon>
        <taxon>Sphingomonadales</taxon>
        <taxon>Sphingomonadaceae</taxon>
        <taxon>Sphingomonas</taxon>
    </lineage>
</organism>
<reference evidence="1 2" key="1">
    <citation type="submission" date="2020-08" db="EMBL/GenBank/DDBJ databases">
        <title>Genomic Encyclopedia of Type Strains, Phase IV (KMG-IV): sequencing the most valuable type-strain genomes for metagenomic binning, comparative biology and taxonomic classification.</title>
        <authorList>
            <person name="Goeker M."/>
        </authorList>
    </citation>
    <scope>NUCLEOTIDE SEQUENCE [LARGE SCALE GENOMIC DNA]</scope>
    <source>
        <strain evidence="1 2">DSM 100044</strain>
    </source>
</reference>
<dbReference type="AlphaFoldDB" id="A0A7W9BAD2"/>
<accession>A0A7W9BAD2</accession>
<evidence type="ECO:0000313" key="2">
    <source>
        <dbReference type="Proteomes" id="UP000546200"/>
    </source>
</evidence>
<evidence type="ECO:0008006" key="3">
    <source>
        <dbReference type="Google" id="ProtNLM"/>
    </source>
</evidence>
<dbReference type="Gene3D" id="2.40.160.10">
    <property type="entry name" value="Porin"/>
    <property type="match status" value="1"/>
</dbReference>
<proteinExistence type="predicted"/>